<dbReference type="OrthoDB" id="18264at2157"/>
<dbReference type="HOGENOM" id="CLU_075478_0_0_2"/>
<dbReference type="AlphaFoldDB" id="A8M9F5"/>
<dbReference type="Pfam" id="PF12850">
    <property type="entry name" value="Metallophos_2"/>
    <property type="match status" value="1"/>
</dbReference>
<evidence type="ECO:0000313" key="3">
    <source>
        <dbReference type="Proteomes" id="UP000001137"/>
    </source>
</evidence>
<sequence>MDKRGISAVINGDKWLILADTHVGMEFELQGKGVRVPIQTGRIVSNIVSWAEEEGASRVVILGDVKHELPYPIESINEVKLFIENLSKSFEEVVLVAGNHDGGLEQVVNSIGLSNVKFHDSRGFMVNLNGKNALLLHGNSKPSIEDFEKADVLVMGHTHPAVVIQDEHGFVTKRPAILKIKVDKGELGKRLYGRELEGGELSIIVLPAANHLTIGVDVASTLTTVFEAPRTILRYVEPWSIQDRIEVYLTDLTFLGTLDVIKKGGFERVDFDSM</sequence>
<evidence type="ECO:0000313" key="2">
    <source>
        <dbReference type="EMBL" id="ABW02374.1"/>
    </source>
</evidence>
<dbReference type="SUPFAM" id="SSF56300">
    <property type="entry name" value="Metallo-dependent phosphatases"/>
    <property type="match status" value="1"/>
</dbReference>
<proteinExistence type="predicted"/>
<dbReference type="STRING" id="397948.Cmaq_1551"/>
<dbReference type="Gene3D" id="3.60.21.10">
    <property type="match status" value="1"/>
</dbReference>
<dbReference type="InterPro" id="IPR024654">
    <property type="entry name" value="Calcineurin-like_PHP_lpxH"/>
</dbReference>
<evidence type="ECO:0000259" key="1">
    <source>
        <dbReference type="Pfam" id="PF12850"/>
    </source>
</evidence>
<dbReference type="GeneID" id="5709168"/>
<dbReference type="PIRSF" id="PIRSF000887">
    <property type="entry name" value="Pesterase_MJ0037"/>
    <property type="match status" value="1"/>
</dbReference>
<organism evidence="2 3">
    <name type="scientific">Caldivirga maquilingensis (strain ATCC 700844 / DSM 13496 / JCM 10307 / IC-167)</name>
    <dbReference type="NCBI Taxonomy" id="397948"/>
    <lineage>
        <taxon>Archaea</taxon>
        <taxon>Thermoproteota</taxon>
        <taxon>Thermoprotei</taxon>
        <taxon>Thermoproteales</taxon>
        <taxon>Thermoproteaceae</taxon>
        <taxon>Caldivirga</taxon>
    </lineage>
</organism>
<dbReference type="Proteomes" id="UP000001137">
    <property type="component" value="Chromosome"/>
</dbReference>
<protein>
    <submittedName>
        <fullName evidence="2">Metallophosphoesterase</fullName>
    </submittedName>
</protein>
<gene>
    <name evidence="2" type="ordered locus">Cmaq_1551</name>
</gene>
<dbReference type="PANTHER" id="PTHR39323:SF1">
    <property type="entry name" value="BLR1149 PROTEIN"/>
    <property type="match status" value="1"/>
</dbReference>
<reference evidence="2 3" key="1">
    <citation type="submission" date="2007-10" db="EMBL/GenBank/DDBJ databases">
        <title>Complete sequence of Caldivirga maquilingensis IC-167.</title>
        <authorList>
            <consortium name="US DOE Joint Genome Institute"/>
            <person name="Copeland A."/>
            <person name="Lucas S."/>
            <person name="Lapidus A."/>
            <person name="Barry K."/>
            <person name="Glavina del Rio T."/>
            <person name="Dalin E."/>
            <person name="Tice H."/>
            <person name="Pitluck S."/>
            <person name="Saunders E."/>
            <person name="Brettin T."/>
            <person name="Bruce D."/>
            <person name="Detter J.C."/>
            <person name="Han C."/>
            <person name="Schmutz J."/>
            <person name="Larimer F."/>
            <person name="Land M."/>
            <person name="Hauser L."/>
            <person name="Kyrpides N."/>
            <person name="Ivanova N."/>
            <person name="Biddle J.F."/>
            <person name="Zhang Z."/>
            <person name="Fitz-Gibbon S.T."/>
            <person name="Lowe T.M."/>
            <person name="Saltikov C."/>
            <person name="House C.H."/>
            <person name="Richardson P."/>
        </authorList>
    </citation>
    <scope>NUCLEOTIDE SEQUENCE [LARGE SCALE GENOMIC DNA]</scope>
    <source>
        <strain evidence="3">ATCC 700844 / DSM 13496 / JCM 10307 / IC-167</strain>
    </source>
</reference>
<dbReference type="RefSeq" id="WP_012186593.1">
    <property type="nucleotide sequence ID" value="NC_009954.1"/>
</dbReference>
<keyword evidence="3" id="KW-1185">Reference proteome</keyword>
<dbReference type="EMBL" id="CP000852">
    <property type="protein sequence ID" value="ABW02374.1"/>
    <property type="molecule type" value="Genomic_DNA"/>
</dbReference>
<name>A8M9F5_CALMQ</name>
<feature type="domain" description="Calcineurin-like phosphoesterase" evidence="1">
    <location>
        <begin position="16"/>
        <end position="167"/>
    </location>
</feature>
<accession>A8M9F5</accession>
<dbReference type="PANTHER" id="PTHR39323">
    <property type="entry name" value="BLR1149 PROTEIN"/>
    <property type="match status" value="1"/>
</dbReference>
<dbReference type="InterPro" id="IPR029052">
    <property type="entry name" value="Metallo-depent_PP-like"/>
</dbReference>
<dbReference type="InterPro" id="IPR024173">
    <property type="entry name" value="Pesterase_MJ0037-like"/>
</dbReference>
<dbReference type="KEGG" id="cma:Cmaq_1551"/>
<dbReference type="eggNOG" id="arCOG01150">
    <property type="taxonomic scope" value="Archaea"/>
</dbReference>